<dbReference type="InParanoid" id="E0CUN0"/>
<dbReference type="PANTHER" id="PTHR22940">
    <property type="entry name" value="TIMEOUT/TIMELESS-2"/>
    <property type="match status" value="1"/>
</dbReference>
<sequence length="345" mass="39225">MSDLELKLSLEDSKEPQTAHIHLYKFFYDQTDRGLTHFLLNLIKSFGSHTNPKDLIGMIYIVVQLMKNLQAHGTLRVCYVFFCGLISGGESVNLRLLFINGKNMPMNSSQHHADEKRSLENLISDEKQEGFVQIEEPEIPLHGTGSLGGSLPHMDVQKTKHTINDLHIMELMILQVVSRQLCLTKLILRCLRWFLPWQITMLSKIYVGCLNFIRAIPPGQIATLYAFCGRSVMIWSSLKCYTSYHSSPYSTTSYVSRSHVHVRIMKIFLKKESGKWGNFSRHGEIGSTQGKGWMDRSIANALGEDEADVVISHEPVYQNEVEEGITPISSISKRKRRLVLSAEVE</sequence>
<dbReference type="GO" id="GO:0000076">
    <property type="term" value="P:DNA replication checkpoint signaling"/>
    <property type="evidence" value="ECO:0000318"/>
    <property type="project" value="GO_Central"/>
</dbReference>
<dbReference type="GO" id="GO:0003677">
    <property type="term" value="F:DNA binding"/>
    <property type="evidence" value="ECO:0000318"/>
    <property type="project" value="GO_Central"/>
</dbReference>
<dbReference type="HOGENOM" id="CLU_805140_0_0_1"/>
<dbReference type="STRING" id="29760.E0CUN0"/>
<dbReference type="PaxDb" id="29760-VIT_16s0050g02150.t01"/>
<dbReference type="EMBL" id="FN595243">
    <property type="protein sequence ID" value="CBI22580.3"/>
    <property type="molecule type" value="Genomic_DNA"/>
</dbReference>
<evidence type="ECO:0000313" key="2">
    <source>
        <dbReference type="Proteomes" id="UP000009183"/>
    </source>
</evidence>
<dbReference type="PANTHER" id="PTHR22940:SF4">
    <property type="entry name" value="PROTEIN TIMELESS HOMOLOG"/>
    <property type="match status" value="1"/>
</dbReference>
<name>E0CUN0_VITVI</name>
<protein>
    <submittedName>
        <fullName evidence="1">Uncharacterized protein</fullName>
    </submittedName>
</protein>
<reference evidence="2" key="1">
    <citation type="journal article" date="2007" name="Nature">
        <title>The grapevine genome sequence suggests ancestral hexaploidization in major angiosperm phyla.</title>
        <authorList>
            <consortium name="The French-Italian Public Consortium for Grapevine Genome Characterization."/>
            <person name="Jaillon O."/>
            <person name="Aury J.-M."/>
            <person name="Noel B."/>
            <person name="Policriti A."/>
            <person name="Clepet C."/>
            <person name="Casagrande A."/>
            <person name="Choisne N."/>
            <person name="Aubourg S."/>
            <person name="Vitulo N."/>
            <person name="Jubin C."/>
            <person name="Vezzi A."/>
            <person name="Legeai F."/>
            <person name="Hugueney P."/>
            <person name="Dasilva C."/>
            <person name="Horner D."/>
            <person name="Mica E."/>
            <person name="Jublot D."/>
            <person name="Poulain J."/>
            <person name="Bruyere C."/>
            <person name="Billault A."/>
            <person name="Segurens B."/>
            <person name="Gouyvenoux M."/>
            <person name="Ugarte E."/>
            <person name="Cattonaro F."/>
            <person name="Anthouard V."/>
            <person name="Vico V."/>
            <person name="Del Fabbro C."/>
            <person name="Alaux M."/>
            <person name="Di Gaspero G."/>
            <person name="Dumas V."/>
            <person name="Felice N."/>
            <person name="Paillard S."/>
            <person name="Juman I."/>
            <person name="Moroldo M."/>
            <person name="Scalabrin S."/>
            <person name="Canaguier A."/>
            <person name="Le Clainche I."/>
            <person name="Malacrida G."/>
            <person name="Durand E."/>
            <person name="Pesole G."/>
            <person name="Laucou V."/>
            <person name="Chatelet P."/>
            <person name="Merdinoglu D."/>
            <person name="Delledonne M."/>
            <person name="Pezzotti M."/>
            <person name="Lecharny A."/>
            <person name="Scarpelli C."/>
            <person name="Artiguenave F."/>
            <person name="Pe M.E."/>
            <person name="Valle G."/>
            <person name="Morgante M."/>
            <person name="Caboche M."/>
            <person name="Adam-Blondon A.-F."/>
            <person name="Weissenbach J."/>
            <person name="Quetier F."/>
            <person name="Wincker P."/>
        </authorList>
    </citation>
    <scope>NUCLEOTIDE SEQUENCE [LARGE SCALE GENOMIC DNA]</scope>
    <source>
        <strain evidence="2">cv. Pinot noir / PN40024</strain>
    </source>
</reference>
<dbReference type="GO" id="GO:0031298">
    <property type="term" value="C:replication fork protection complex"/>
    <property type="evidence" value="ECO:0000318"/>
    <property type="project" value="GO_Central"/>
</dbReference>
<proteinExistence type="predicted"/>
<accession>E0CUN0</accession>
<dbReference type="eggNOG" id="KOG1974">
    <property type="taxonomic scope" value="Eukaryota"/>
</dbReference>
<dbReference type="Proteomes" id="UP000009183">
    <property type="component" value="Chromosome 16"/>
</dbReference>
<dbReference type="InterPro" id="IPR044998">
    <property type="entry name" value="Timeless"/>
</dbReference>
<keyword evidence="2" id="KW-1185">Reference proteome</keyword>
<gene>
    <name evidence="1" type="ordered locus">VIT_16s0050g02150</name>
</gene>
<dbReference type="AlphaFoldDB" id="E0CUN0"/>
<dbReference type="GO" id="GO:0043111">
    <property type="term" value="P:replication fork arrest"/>
    <property type="evidence" value="ECO:0000318"/>
    <property type="project" value="GO_Central"/>
</dbReference>
<evidence type="ECO:0000313" key="1">
    <source>
        <dbReference type="EMBL" id="CBI22580.3"/>
    </source>
</evidence>
<organism evidence="1 2">
    <name type="scientific">Vitis vinifera</name>
    <name type="common">Grape</name>
    <dbReference type="NCBI Taxonomy" id="29760"/>
    <lineage>
        <taxon>Eukaryota</taxon>
        <taxon>Viridiplantae</taxon>
        <taxon>Streptophyta</taxon>
        <taxon>Embryophyta</taxon>
        <taxon>Tracheophyta</taxon>
        <taxon>Spermatophyta</taxon>
        <taxon>Magnoliopsida</taxon>
        <taxon>eudicotyledons</taxon>
        <taxon>Gunneridae</taxon>
        <taxon>Pentapetalae</taxon>
        <taxon>rosids</taxon>
        <taxon>Vitales</taxon>
        <taxon>Vitaceae</taxon>
        <taxon>Viteae</taxon>
        <taxon>Vitis</taxon>
    </lineage>
</organism>
<dbReference type="GO" id="GO:0006281">
    <property type="term" value="P:DNA repair"/>
    <property type="evidence" value="ECO:0000318"/>
    <property type="project" value="GO_Central"/>
</dbReference>
<dbReference type="ExpressionAtlas" id="E0CUN0">
    <property type="expression patterns" value="baseline"/>
</dbReference>